<dbReference type="SUPFAM" id="SSF53098">
    <property type="entry name" value="Ribonuclease H-like"/>
    <property type="match status" value="1"/>
</dbReference>
<evidence type="ECO:0000313" key="2">
    <source>
        <dbReference type="EMBL" id="KKM91735.1"/>
    </source>
</evidence>
<comment type="caution">
    <text evidence="2">The sequence shown here is derived from an EMBL/GenBank/DDBJ whole genome shotgun (WGS) entry which is preliminary data.</text>
</comment>
<name>A0A0F9NSB5_9ZZZZ</name>
<accession>A0A0F9NSB5</accession>
<protein>
    <recommendedName>
        <fullName evidence="1">YprB ribonuclease H-like domain-containing protein</fullName>
    </recommendedName>
</protein>
<gene>
    <name evidence="2" type="ORF">LCGC14_1225540</name>
</gene>
<dbReference type="InterPro" id="IPR036397">
    <property type="entry name" value="RNaseH_sf"/>
</dbReference>
<dbReference type="InterPro" id="IPR038720">
    <property type="entry name" value="YprB_RNase_H-like_dom"/>
</dbReference>
<organism evidence="2">
    <name type="scientific">marine sediment metagenome</name>
    <dbReference type="NCBI Taxonomy" id="412755"/>
    <lineage>
        <taxon>unclassified sequences</taxon>
        <taxon>metagenomes</taxon>
        <taxon>ecological metagenomes</taxon>
    </lineage>
</organism>
<sequence length="269" mass="31517">MNNSPAKILIFDIETAPITAYTWGLWNQNISLDQIKHDAHFLMWAAKWYGDPPSKVMCMDNRRKRDIRDDKALVKGLWRLLDKADIVITQNGEKFDILKFNARAVVHGLPPVSPFKSTDTLKESRRSFSFASHKLEYMADKVNKKYKKLRHEKYPGFKLWKAVLDGNKEAWAEMRTYCIHDVLATEELYTAIQGWIRTQNMANYFDDAKMRCRCGSTNIVKAGPVYTDVGKFQGYRCRRKGCNKRPRGNRNLFDKHKKRNQLKESRYVQ</sequence>
<dbReference type="GO" id="GO:0003676">
    <property type="term" value="F:nucleic acid binding"/>
    <property type="evidence" value="ECO:0007669"/>
    <property type="project" value="InterPro"/>
</dbReference>
<dbReference type="Pfam" id="PF13482">
    <property type="entry name" value="RNase_H_2"/>
    <property type="match status" value="1"/>
</dbReference>
<dbReference type="AlphaFoldDB" id="A0A0F9NSB5"/>
<dbReference type="EMBL" id="LAZR01006493">
    <property type="protein sequence ID" value="KKM91735.1"/>
    <property type="molecule type" value="Genomic_DNA"/>
</dbReference>
<reference evidence="2" key="1">
    <citation type="journal article" date="2015" name="Nature">
        <title>Complex archaea that bridge the gap between prokaryotes and eukaryotes.</title>
        <authorList>
            <person name="Spang A."/>
            <person name="Saw J.H."/>
            <person name="Jorgensen S.L."/>
            <person name="Zaremba-Niedzwiedzka K."/>
            <person name="Martijn J."/>
            <person name="Lind A.E."/>
            <person name="van Eijk R."/>
            <person name="Schleper C."/>
            <person name="Guy L."/>
            <person name="Ettema T.J."/>
        </authorList>
    </citation>
    <scope>NUCLEOTIDE SEQUENCE</scope>
</reference>
<evidence type="ECO:0000259" key="1">
    <source>
        <dbReference type="Pfam" id="PF13482"/>
    </source>
</evidence>
<dbReference type="InterPro" id="IPR012337">
    <property type="entry name" value="RNaseH-like_sf"/>
</dbReference>
<dbReference type="Gene3D" id="3.30.420.10">
    <property type="entry name" value="Ribonuclease H-like superfamily/Ribonuclease H"/>
    <property type="match status" value="1"/>
</dbReference>
<feature type="domain" description="YprB ribonuclease H-like" evidence="1">
    <location>
        <begin position="64"/>
        <end position="192"/>
    </location>
</feature>
<proteinExistence type="predicted"/>